<dbReference type="PANTHER" id="PTHR11461">
    <property type="entry name" value="SERINE PROTEASE INHIBITOR, SERPIN"/>
    <property type="match status" value="1"/>
</dbReference>
<dbReference type="Gene3D" id="2.30.39.10">
    <property type="entry name" value="Alpha-1-antitrypsin, domain 1"/>
    <property type="match status" value="1"/>
</dbReference>
<feature type="domain" description="Serpin" evidence="1">
    <location>
        <begin position="4"/>
        <end position="145"/>
    </location>
</feature>
<gene>
    <name evidence="2" type="ORF">S03H2_33440</name>
</gene>
<reference evidence="2" key="1">
    <citation type="journal article" date="2014" name="Front. Microbiol.">
        <title>High frequency of phylogenetically diverse reductive dehalogenase-homologous genes in deep subseafloor sedimentary metagenomes.</title>
        <authorList>
            <person name="Kawai M."/>
            <person name="Futagami T."/>
            <person name="Toyoda A."/>
            <person name="Takaki Y."/>
            <person name="Nishi S."/>
            <person name="Hori S."/>
            <person name="Arai W."/>
            <person name="Tsubouchi T."/>
            <person name="Morono Y."/>
            <person name="Uchiyama I."/>
            <person name="Ito T."/>
            <person name="Fujiyama A."/>
            <person name="Inagaki F."/>
            <person name="Takami H."/>
        </authorList>
    </citation>
    <scope>NUCLEOTIDE SEQUENCE</scope>
    <source>
        <strain evidence="2">Expedition CK06-06</strain>
    </source>
</reference>
<dbReference type="Gene3D" id="3.30.497.10">
    <property type="entry name" value="Antithrombin, subunit I, domain 2"/>
    <property type="match status" value="1"/>
</dbReference>
<dbReference type="GO" id="GO:0004867">
    <property type="term" value="F:serine-type endopeptidase inhibitor activity"/>
    <property type="evidence" value="ECO:0007669"/>
    <property type="project" value="InterPro"/>
</dbReference>
<dbReference type="InterPro" id="IPR023796">
    <property type="entry name" value="Serpin_dom"/>
</dbReference>
<dbReference type="PANTHER" id="PTHR11461:SF211">
    <property type="entry name" value="GH10112P-RELATED"/>
    <property type="match status" value="1"/>
</dbReference>
<accession>X1HT99</accession>
<organism evidence="2">
    <name type="scientific">marine sediment metagenome</name>
    <dbReference type="NCBI Taxonomy" id="412755"/>
    <lineage>
        <taxon>unclassified sequences</taxon>
        <taxon>metagenomes</taxon>
        <taxon>ecological metagenomes</taxon>
    </lineage>
</organism>
<dbReference type="GO" id="GO:0005615">
    <property type="term" value="C:extracellular space"/>
    <property type="evidence" value="ECO:0007669"/>
    <property type="project" value="InterPro"/>
</dbReference>
<dbReference type="PROSITE" id="PS00284">
    <property type="entry name" value="SERPIN"/>
    <property type="match status" value="1"/>
</dbReference>
<dbReference type="SUPFAM" id="SSF56574">
    <property type="entry name" value="Serpins"/>
    <property type="match status" value="1"/>
</dbReference>
<dbReference type="InterPro" id="IPR000215">
    <property type="entry name" value="Serpin_fam"/>
</dbReference>
<dbReference type="InterPro" id="IPR042178">
    <property type="entry name" value="Serpin_sf_1"/>
</dbReference>
<protein>
    <recommendedName>
        <fullName evidence="1">Serpin domain-containing protein</fullName>
    </recommendedName>
</protein>
<dbReference type="FunFam" id="2.10.310.10:FF:000001">
    <property type="entry name" value="Serpin family A member 1"/>
    <property type="match status" value="1"/>
</dbReference>
<dbReference type="Pfam" id="PF00079">
    <property type="entry name" value="Serpin"/>
    <property type="match status" value="1"/>
</dbReference>
<sequence length="149" mass="16774">EDVSIDTIIESLNEDKWSKIKESFYDSKVHLVMPRYKMEYGVKILNDVLINLGMGIAFDPGPADFSGIFYREPGESPWISRVLHKAVIEVNEEGSEAAAATVVEMVESAMPVEEIVEFVVNKPFFFLIADDRTGSILFMGKVVEPRDIK</sequence>
<evidence type="ECO:0000259" key="1">
    <source>
        <dbReference type="Pfam" id="PF00079"/>
    </source>
</evidence>
<dbReference type="InterPro" id="IPR042185">
    <property type="entry name" value="Serpin_sf_2"/>
</dbReference>
<evidence type="ECO:0000313" key="2">
    <source>
        <dbReference type="EMBL" id="GAH48478.1"/>
    </source>
</evidence>
<comment type="caution">
    <text evidence="2">The sequence shown here is derived from an EMBL/GenBank/DDBJ whole genome shotgun (WGS) entry which is preliminary data.</text>
</comment>
<name>X1HT99_9ZZZZ</name>
<dbReference type="InterPro" id="IPR023795">
    <property type="entry name" value="Serpin_CS"/>
</dbReference>
<dbReference type="EMBL" id="BARU01020352">
    <property type="protein sequence ID" value="GAH48478.1"/>
    <property type="molecule type" value="Genomic_DNA"/>
</dbReference>
<proteinExistence type="predicted"/>
<feature type="non-terminal residue" evidence="2">
    <location>
        <position position="1"/>
    </location>
</feature>
<dbReference type="AlphaFoldDB" id="X1HT99"/>
<dbReference type="InterPro" id="IPR036186">
    <property type="entry name" value="Serpin_sf"/>
</dbReference>